<evidence type="ECO:0000313" key="2">
    <source>
        <dbReference type="Proteomes" id="UP000887116"/>
    </source>
</evidence>
<proteinExistence type="predicted"/>
<name>A0A8X6FHF1_TRICU</name>
<accession>A0A8X6FHF1</accession>
<evidence type="ECO:0000313" key="1">
    <source>
        <dbReference type="EMBL" id="GFQ80243.1"/>
    </source>
</evidence>
<reference evidence="1" key="1">
    <citation type="submission" date="2020-07" db="EMBL/GenBank/DDBJ databases">
        <title>Multicomponent nature underlies the extraordinary mechanical properties of spider dragline silk.</title>
        <authorList>
            <person name="Kono N."/>
            <person name="Nakamura H."/>
            <person name="Mori M."/>
            <person name="Yoshida Y."/>
            <person name="Ohtoshi R."/>
            <person name="Malay A.D."/>
            <person name="Moran D.A.P."/>
            <person name="Tomita M."/>
            <person name="Numata K."/>
            <person name="Arakawa K."/>
        </authorList>
    </citation>
    <scope>NUCLEOTIDE SEQUENCE</scope>
</reference>
<comment type="caution">
    <text evidence="1">The sequence shown here is derived from an EMBL/GenBank/DDBJ whole genome shotgun (WGS) entry which is preliminary data.</text>
</comment>
<protein>
    <submittedName>
        <fullName evidence="1">Uncharacterized protein</fullName>
    </submittedName>
</protein>
<gene>
    <name evidence="1" type="ORF">TNCT_663241</name>
</gene>
<dbReference type="EMBL" id="BMAO01012270">
    <property type="protein sequence ID" value="GFQ80243.1"/>
    <property type="molecule type" value="Genomic_DNA"/>
</dbReference>
<dbReference type="Proteomes" id="UP000887116">
    <property type="component" value="Unassembled WGS sequence"/>
</dbReference>
<organism evidence="1 2">
    <name type="scientific">Trichonephila clavata</name>
    <name type="common">Joro spider</name>
    <name type="synonym">Nephila clavata</name>
    <dbReference type="NCBI Taxonomy" id="2740835"/>
    <lineage>
        <taxon>Eukaryota</taxon>
        <taxon>Metazoa</taxon>
        <taxon>Ecdysozoa</taxon>
        <taxon>Arthropoda</taxon>
        <taxon>Chelicerata</taxon>
        <taxon>Arachnida</taxon>
        <taxon>Araneae</taxon>
        <taxon>Araneomorphae</taxon>
        <taxon>Entelegynae</taxon>
        <taxon>Araneoidea</taxon>
        <taxon>Nephilidae</taxon>
        <taxon>Trichonephila</taxon>
    </lineage>
</organism>
<sequence>MLLNHRARSGIVQWQMENISLCKPKLRPERLLRSEKLERSANWCRPNQLTAPNFQRPAATGVDKIFIILLKSHTGMM</sequence>
<dbReference type="AlphaFoldDB" id="A0A8X6FHF1"/>
<keyword evidence="2" id="KW-1185">Reference proteome</keyword>